<name>A0A1A8XNI3_9PROT</name>
<protein>
    <submittedName>
        <fullName evidence="1">Uncharacterized protein</fullName>
    </submittedName>
</protein>
<reference evidence="1 2" key="1">
    <citation type="submission" date="2016-06" db="EMBL/GenBank/DDBJ databases">
        <authorList>
            <person name="Kjaerup R.B."/>
            <person name="Dalgaard T.S."/>
            <person name="Juul-Madsen H.R."/>
        </authorList>
    </citation>
    <scope>NUCLEOTIDE SEQUENCE [LARGE SCALE GENOMIC DNA]</scope>
    <source>
        <strain evidence="1">3</strain>
    </source>
</reference>
<sequence>MKQPLSAFILKNDADLFYLLCKRLFATSPVPACDLRLVKHGKT</sequence>
<gene>
    <name evidence="1" type="ORF">ACCAA_350102</name>
</gene>
<dbReference type="Proteomes" id="UP000199169">
    <property type="component" value="Unassembled WGS sequence"/>
</dbReference>
<organism evidence="1 2">
    <name type="scientific">Candidatus Accumulibacter aalborgensis</name>
    <dbReference type="NCBI Taxonomy" id="1860102"/>
    <lineage>
        <taxon>Bacteria</taxon>
        <taxon>Pseudomonadati</taxon>
        <taxon>Pseudomonadota</taxon>
        <taxon>Betaproteobacteria</taxon>
        <taxon>Candidatus Accumulibacter</taxon>
    </lineage>
</organism>
<proteinExistence type="predicted"/>
<evidence type="ECO:0000313" key="1">
    <source>
        <dbReference type="EMBL" id="SBT06720.1"/>
    </source>
</evidence>
<dbReference type="EMBL" id="FLQX01000111">
    <property type="protein sequence ID" value="SBT06720.1"/>
    <property type="molecule type" value="Genomic_DNA"/>
</dbReference>
<evidence type="ECO:0000313" key="2">
    <source>
        <dbReference type="Proteomes" id="UP000199169"/>
    </source>
</evidence>
<keyword evidence="2" id="KW-1185">Reference proteome</keyword>
<accession>A0A1A8XNI3</accession>
<dbReference type="AlphaFoldDB" id="A0A1A8XNI3"/>